<dbReference type="InterPro" id="IPR044819">
    <property type="entry name" value="OBL-like"/>
</dbReference>
<evidence type="ECO:0000313" key="4">
    <source>
        <dbReference type="Proteomes" id="UP001605036"/>
    </source>
</evidence>
<organism evidence="3 4">
    <name type="scientific">Riccia fluitans</name>
    <dbReference type="NCBI Taxonomy" id="41844"/>
    <lineage>
        <taxon>Eukaryota</taxon>
        <taxon>Viridiplantae</taxon>
        <taxon>Streptophyta</taxon>
        <taxon>Embryophyta</taxon>
        <taxon>Marchantiophyta</taxon>
        <taxon>Marchantiopsida</taxon>
        <taxon>Marchantiidae</taxon>
        <taxon>Marchantiales</taxon>
        <taxon>Ricciaceae</taxon>
        <taxon>Riccia</taxon>
    </lineage>
</organism>
<gene>
    <name evidence="3" type="ORF">R1flu_000518</name>
</gene>
<dbReference type="CDD" id="cd00519">
    <property type="entry name" value="Lipase_3"/>
    <property type="match status" value="1"/>
</dbReference>
<keyword evidence="4" id="KW-1185">Reference proteome</keyword>
<evidence type="ECO:0000313" key="3">
    <source>
        <dbReference type="EMBL" id="KAL2620313.1"/>
    </source>
</evidence>
<dbReference type="PANTHER" id="PTHR46086">
    <property type="entry name" value="ALPHA/BETA-HYDROLASES SUPERFAMILY PROTEIN"/>
    <property type="match status" value="1"/>
</dbReference>
<feature type="domain" description="Fungal lipase-type" evidence="2">
    <location>
        <begin position="296"/>
        <end position="478"/>
    </location>
</feature>
<proteinExistence type="predicted"/>
<dbReference type="Pfam" id="PF01764">
    <property type="entry name" value="Lipase_3"/>
    <property type="match status" value="1"/>
</dbReference>
<evidence type="ECO:0000259" key="2">
    <source>
        <dbReference type="Pfam" id="PF01764"/>
    </source>
</evidence>
<dbReference type="EMBL" id="JBHFFA010000006">
    <property type="protein sequence ID" value="KAL2620313.1"/>
    <property type="molecule type" value="Genomic_DNA"/>
</dbReference>
<dbReference type="AlphaFoldDB" id="A0ABD1Y0W0"/>
<dbReference type="InterPro" id="IPR029058">
    <property type="entry name" value="AB_hydrolase_fold"/>
</dbReference>
<feature type="region of interest" description="Disordered" evidence="1">
    <location>
        <begin position="1"/>
        <end position="72"/>
    </location>
</feature>
<feature type="compositionally biased region" description="Basic and acidic residues" evidence="1">
    <location>
        <begin position="32"/>
        <end position="44"/>
    </location>
</feature>
<dbReference type="Gene3D" id="3.40.50.1820">
    <property type="entry name" value="alpha/beta hydrolase"/>
    <property type="match status" value="1"/>
</dbReference>
<evidence type="ECO:0000256" key="1">
    <source>
        <dbReference type="SAM" id="MobiDB-lite"/>
    </source>
</evidence>
<dbReference type="InterPro" id="IPR002921">
    <property type="entry name" value="Fungal_lipase-type"/>
</dbReference>
<dbReference type="PANTHER" id="PTHR46086:SF3">
    <property type="entry name" value="TRIACYLGLYCEROL LIPASE OBL1"/>
    <property type="match status" value="1"/>
</dbReference>
<name>A0ABD1Y0W0_9MARC</name>
<comment type="caution">
    <text evidence="3">The sequence shown here is derived from an EMBL/GenBank/DDBJ whole genome shotgun (WGS) entry which is preliminary data.</text>
</comment>
<sequence>MTDMDKHFENWKDQGKIETNGVRSSMTNGADGKAREEGNSERDVVSSSHTNGSRGFGNFSFHKEEGEEPTLPAKQTENYVVTDPKTRDGHRGLFHYIYDLIRGDSRWRRSIHISDNVEGVVDPDRTWQARMSLIFLKLLWVLNGPLKTFGHFLEDTLNFFLANGGVFKTLFLVLFHRHRLVIRDRESEDYASFIGVLDPRVALLSAGTPSTRIKSNEEANAIDFPGTDYGSKFTVDVFVMASKLAYENAKFVENVVTNTWKMNFVGFYNCWNEFQKQKNTQVFLFTDRPQNARAIVVAFRGTEPFNAIDWSTDFDFSWFEIPGLGKIHVGFLEALGLGDRKRMETFVSMCDRARSQRTNSHSDSAMSGLPADVVADQDKKLAYDDVTLKVKELISQNPDAKLFVTGHSLGGALANLYTALLFFNKEEVVTSRYGALYTFGQPRVGGEIYAKYLIDKVQLSRYWRVVFANDLVPRIPFDDLIFQFKHSGYCYYYDELYAEKTVRDTPNANYFSWRLSTIIALRLGALYDLIMSIFSRWVYGPGFREGYTTIFVRCFGLFLPGMCGHLLNNYVNSVRLGPALLEAKLHDEYSGGPFGFIHSFFGARKEKYNTATVSHED</sequence>
<accession>A0ABD1Y0W0</accession>
<dbReference type="Proteomes" id="UP001605036">
    <property type="component" value="Unassembled WGS sequence"/>
</dbReference>
<reference evidence="3 4" key="1">
    <citation type="submission" date="2024-09" db="EMBL/GenBank/DDBJ databases">
        <title>Chromosome-scale assembly of Riccia fluitans.</title>
        <authorList>
            <person name="Paukszto L."/>
            <person name="Sawicki J."/>
            <person name="Karawczyk K."/>
            <person name="Piernik-Szablinska J."/>
            <person name="Szczecinska M."/>
            <person name="Mazdziarz M."/>
        </authorList>
    </citation>
    <scope>NUCLEOTIDE SEQUENCE [LARGE SCALE GENOMIC DNA]</scope>
    <source>
        <strain evidence="3">Rf_01</strain>
        <tissue evidence="3">Aerial parts of the thallus</tissue>
    </source>
</reference>
<protein>
    <recommendedName>
        <fullName evidence="2">Fungal lipase-type domain-containing protein</fullName>
    </recommendedName>
</protein>
<feature type="compositionally biased region" description="Basic and acidic residues" evidence="1">
    <location>
        <begin position="1"/>
        <end position="16"/>
    </location>
</feature>
<dbReference type="SUPFAM" id="SSF53474">
    <property type="entry name" value="alpha/beta-Hydrolases"/>
    <property type="match status" value="1"/>
</dbReference>